<dbReference type="GO" id="GO:0032196">
    <property type="term" value="P:transposition"/>
    <property type="evidence" value="ECO:0007669"/>
    <property type="project" value="UniProtKB-KW"/>
</dbReference>
<evidence type="ECO:0000256" key="2">
    <source>
        <dbReference type="ARBA" id="ARBA00002286"/>
    </source>
</evidence>
<dbReference type="InterPro" id="IPR032874">
    <property type="entry name" value="DDE_dom"/>
</dbReference>
<dbReference type="InterPro" id="IPR047930">
    <property type="entry name" value="Transpos_IS6"/>
</dbReference>
<dbReference type="GO" id="GO:0006310">
    <property type="term" value="P:DNA recombination"/>
    <property type="evidence" value="ECO:0007669"/>
    <property type="project" value="UniProtKB-KW"/>
</dbReference>
<dbReference type="SUPFAM" id="SSF53098">
    <property type="entry name" value="Ribonuclease H-like"/>
    <property type="match status" value="1"/>
</dbReference>
<dbReference type="PANTHER" id="PTHR35528">
    <property type="entry name" value="BLL1675 PROTEIN"/>
    <property type="match status" value="1"/>
</dbReference>
<feature type="domain" description="Integrase catalytic" evidence="7">
    <location>
        <begin position="65"/>
        <end position="183"/>
    </location>
</feature>
<geneLocation type="plasmid" evidence="8">
    <name>p1642-1</name>
</geneLocation>
<keyword evidence="6" id="KW-0812">Transmembrane</keyword>
<dbReference type="InterPro" id="IPR009078">
    <property type="entry name" value="Ferritin-like_SF"/>
</dbReference>
<dbReference type="AlphaFoldDB" id="A0A2S1JJ81"/>
<dbReference type="GO" id="GO:0009263">
    <property type="term" value="P:deoxyribonucleotide biosynthetic process"/>
    <property type="evidence" value="ECO:0007669"/>
    <property type="project" value="InterPro"/>
</dbReference>
<dbReference type="InterPro" id="IPR000358">
    <property type="entry name" value="RNR_small_fam"/>
</dbReference>
<evidence type="ECO:0000256" key="3">
    <source>
        <dbReference type="ARBA" id="ARBA00022578"/>
    </source>
</evidence>
<feature type="transmembrane region" description="Helical" evidence="6">
    <location>
        <begin position="227"/>
        <end position="245"/>
    </location>
</feature>
<evidence type="ECO:0000256" key="6">
    <source>
        <dbReference type="SAM" id="Phobius"/>
    </source>
</evidence>
<keyword evidence="3" id="KW-0815">Transposition</keyword>
<dbReference type="InterPro" id="IPR052183">
    <property type="entry name" value="IS_Transposase"/>
</dbReference>
<accession>A0A2S1JJ81</accession>
<dbReference type="InterPro" id="IPR036397">
    <property type="entry name" value="RNaseH_sf"/>
</dbReference>
<dbReference type="InterPro" id="IPR001584">
    <property type="entry name" value="Integrase_cat-core"/>
</dbReference>
<evidence type="ECO:0000256" key="1">
    <source>
        <dbReference type="ARBA" id="ARBA00001962"/>
    </source>
</evidence>
<dbReference type="NCBIfam" id="NF033587">
    <property type="entry name" value="transpos_IS6"/>
    <property type="match status" value="1"/>
</dbReference>
<dbReference type="InterPro" id="IPR012337">
    <property type="entry name" value="RNaseH-like_sf"/>
</dbReference>
<proteinExistence type="predicted"/>
<dbReference type="InterPro" id="IPR012348">
    <property type="entry name" value="RNR-like"/>
</dbReference>
<feature type="transmembrane region" description="Helical" evidence="6">
    <location>
        <begin position="265"/>
        <end position="290"/>
    </location>
</feature>
<dbReference type="GO" id="GO:0003677">
    <property type="term" value="F:DNA binding"/>
    <property type="evidence" value="ECO:0007669"/>
    <property type="project" value="UniProtKB-KW"/>
</dbReference>
<dbReference type="Pfam" id="PF13610">
    <property type="entry name" value="DDE_Tnp_IS240"/>
    <property type="match status" value="1"/>
</dbReference>
<organism evidence="8">
    <name type="scientific">Klebsiella pneumoniae</name>
    <dbReference type="NCBI Taxonomy" id="573"/>
    <lineage>
        <taxon>Bacteria</taxon>
        <taxon>Pseudomonadati</taxon>
        <taxon>Pseudomonadota</taxon>
        <taxon>Gammaproteobacteria</taxon>
        <taxon>Enterobacterales</taxon>
        <taxon>Enterobacteriaceae</taxon>
        <taxon>Klebsiella/Raoultella group</taxon>
        <taxon>Klebsiella</taxon>
        <taxon>Klebsiella pneumoniae complex</taxon>
    </lineage>
</organism>
<evidence type="ECO:0000259" key="7">
    <source>
        <dbReference type="PROSITE" id="PS50994"/>
    </source>
</evidence>
<feature type="transmembrane region" description="Helical" evidence="6">
    <location>
        <begin position="296"/>
        <end position="319"/>
    </location>
</feature>
<sequence length="328" mass="37672">MNPFKGRHFQRDIILWAVRWYCKYGISYRELQEMLAERGVNVDHSTIYRWVQRYAPEMEKRLRWYWRNPSDLCPWHMDETYVKVNGRWAYLYRAVDSRGRTVDFYLSSRRNSKAAYRFLGKILNNVKKWQIPRFINTDKAPAYGRALALLKREGRCPSDVEHRQIKYRNNVIECDHGKLKRIIGAPALMADALTPHEEAVLSNISFMEAVHARSYSSIFSTLCHIRYLFSAGLSGMLLITAALLFRMLGVWMSTLGTDLSRKERLFCMIAYLPKATVQAAIGAIPLAMGLGSGETILAVAVLAIILTAPLGALGIELSYKRLLQKQQS</sequence>
<dbReference type="Gene3D" id="1.10.620.20">
    <property type="entry name" value="Ribonucleotide Reductase, subunit A"/>
    <property type="match status" value="1"/>
</dbReference>
<evidence type="ECO:0000256" key="5">
    <source>
        <dbReference type="ARBA" id="ARBA00023172"/>
    </source>
</evidence>
<dbReference type="GO" id="GO:0016491">
    <property type="term" value="F:oxidoreductase activity"/>
    <property type="evidence" value="ECO:0007669"/>
    <property type="project" value="InterPro"/>
</dbReference>
<dbReference type="Gene3D" id="3.30.420.10">
    <property type="entry name" value="Ribonuclease H-like superfamily/Ribonuclease H"/>
    <property type="match status" value="1"/>
</dbReference>
<keyword evidence="6" id="KW-0472">Membrane</keyword>
<dbReference type="GO" id="GO:0015074">
    <property type="term" value="P:DNA integration"/>
    <property type="evidence" value="ECO:0007669"/>
    <property type="project" value="InterPro"/>
</dbReference>
<dbReference type="PROSITE" id="PS50994">
    <property type="entry name" value="INTEGRASE"/>
    <property type="match status" value="1"/>
</dbReference>
<evidence type="ECO:0000313" key="8">
    <source>
        <dbReference type="EMBL" id="AWF78462.1"/>
    </source>
</evidence>
<comment type="cofactor">
    <cofactor evidence="1">
        <name>Fe cation</name>
        <dbReference type="ChEBI" id="CHEBI:24875"/>
    </cofactor>
</comment>
<comment type="function">
    <text evidence="2">Involved in the transposition of the insertion sequence.</text>
</comment>
<reference evidence="8" key="1">
    <citation type="submission" date="2017-05" db="EMBL/GenBank/DDBJ databases">
        <title>Complete sequence of p1642-1.</title>
        <authorList>
            <person name="Zhao Y."/>
            <person name="Liang Y."/>
            <person name="Sun Q."/>
            <person name="Chen S."/>
            <person name="Tong Y."/>
        </authorList>
    </citation>
    <scope>NUCLEOTIDE SEQUENCE</scope>
    <source>
        <strain evidence="8">1642</strain>
        <plasmid evidence="8">p1642-1</plasmid>
    </source>
</reference>
<dbReference type="PANTHER" id="PTHR35528:SF3">
    <property type="entry name" value="BLL1675 PROTEIN"/>
    <property type="match status" value="1"/>
</dbReference>
<keyword evidence="5" id="KW-0233">DNA recombination</keyword>
<dbReference type="Pfam" id="PF00268">
    <property type="entry name" value="Ribonuc_red_sm"/>
    <property type="match status" value="1"/>
</dbReference>
<evidence type="ECO:0000256" key="4">
    <source>
        <dbReference type="ARBA" id="ARBA00023125"/>
    </source>
</evidence>
<protein>
    <submittedName>
        <fullName evidence="8">Ribonucleotide reductase of class Ib (Aerobic), beta subunit</fullName>
    </submittedName>
</protein>
<keyword evidence="6" id="KW-1133">Transmembrane helix</keyword>
<keyword evidence="4" id="KW-0238">DNA-binding</keyword>
<keyword evidence="8" id="KW-0614">Plasmid</keyword>
<dbReference type="SUPFAM" id="SSF47240">
    <property type="entry name" value="Ferritin-like"/>
    <property type="match status" value="1"/>
</dbReference>
<name>A0A2S1JJ81_KLEPN</name>
<dbReference type="EMBL" id="MF156695">
    <property type="protein sequence ID" value="AWF78462.1"/>
    <property type="molecule type" value="Genomic_DNA"/>
</dbReference>